<comment type="similarity">
    <text evidence="1">Belongs to the glycosyl hydrolase 3 family.</text>
</comment>
<feature type="domain" description="Fibronectin type III-like" evidence="4">
    <location>
        <begin position="754"/>
        <end position="823"/>
    </location>
</feature>
<dbReference type="InterPro" id="IPR050288">
    <property type="entry name" value="Cellulose_deg_GH3"/>
</dbReference>
<feature type="region of interest" description="Disordered" evidence="3">
    <location>
        <begin position="673"/>
        <end position="697"/>
    </location>
</feature>
<evidence type="ECO:0000313" key="5">
    <source>
        <dbReference type="EMBL" id="GAA4630446.1"/>
    </source>
</evidence>
<dbReference type="Gene3D" id="3.20.20.300">
    <property type="entry name" value="Glycoside hydrolase, family 3, N-terminal domain"/>
    <property type="match status" value="1"/>
</dbReference>
<dbReference type="InterPro" id="IPR036962">
    <property type="entry name" value="Glyco_hydro_3_N_sf"/>
</dbReference>
<dbReference type="InterPro" id="IPR026891">
    <property type="entry name" value="Fn3-like"/>
</dbReference>
<dbReference type="InterPro" id="IPR017853">
    <property type="entry name" value="GH"/>
</dbReference>
<dbReference type="SUPFAM" id="SSF52279">
    <property type="entry name" value="Beta-D-glucan exohydrolase, C-terminal domain"/>
    <property type="match status" value="1"/>
</dbReference>
<dbReference type="Pfam" id="PF01915">
    <property type="entry name" value="Glyco_hydro_3_C"/>
    <property type="match status" value="1"/>
</dbReference>
<dbReference type="EMBL" id="BAABHK010000008">
    <property type="protein sequence ID" value="GAA4630446.1"/>
    <property type="molecule type" value="Genomic_DNA"/>
</dbReference>
<dbReference type="Pfam" id="PF14310">
    <property type="entry name" value="Fn3-like"/>
    <property type="match status" value="1"/>
</dbReference>
<evidence type="ECO:0000256" key="3">
    <source>
        <dbReference type="SAM" id="MobiDB-lite"/>
    </source>
</evidence>
<evidence type="ECO:0000256" key="2">
    <source>
        <dbReference type="ARBA" id="ARBA00022801"/>
    </source>
</evidence>
<feature type="region of interest" description="Disordered" evidence="3">
    <location>
        <begin position="1"/>
        <end position="54"/>
    </location>
</feature>
<dbReference type="Gene3D" id="3.40.50.1700">
    <property type="entry name" value="Glycoside hydrolase family 3 C-terminal domain"/>
    <property type="match status" value="1"/>
</dbReference>
<feature type="region of interest" description="Disordered" evidence="3">
    <location>
        <begin position="411"/>
        <end position="463"/>
    </location>
</feature>
<dbReference type="SUPFAM" id="SSF51445">
    <property type="entry name" value="(Trans)glycosidases"/>
    <property type="match status" value="1"/>
</dbReference>
<dbReference type="Pfam" id="PF00933">
    <property type="entry name" value="Glyco_hydro_3"/>
    <property type="match status" value="1"/>
</dbReference>
<dbReference type="Gene3D" id="2.60.40.10">
    <property type="entry name" value="Immunoglobulins"/>
    <property type="match status" value="1"/>
</dbReference>
<keyword evidence="6" id="KW-1185">Reference proteome</keyword>
<dbReference type="PANTHER" id="PTHR42715:SF10">
    <property type="entry name" value="BETA-GLUCOSIDASE"/>
    <property type="match status" value="1"/>
</dbReference>
<protein>
    <submittedName>
        <fullName evidence="5">Glycoside hydrolase family 3 N-terminal domain-containing protein</fullName>
    </submittedName>
</protein>
<proteinExistence type="inferred from homology"/>
<gene>
    <name evidence="5" type="ORF">GCM10023196_055840</name>
</gene>
<dbReference type="GO" id="GO:0016787">
    <property type="term" value="F:hydrolase activity"/>
    <property type="evidence" value="ECO:0007669"/>
    <property type="project" value="UniProtKB-KW"/>
</dbReference>
<evidence type="ECO:0000259" key="4">
    <source>
        <dbReference type="SMART" id="SM01217"/>
    </source>
</evidence>
<accession>A0ABP8UGB1</accession>
<dbReference type="InterPro" id="IPR013783">
    <property type="entry name" value="Ig-like_fold"/>
</dbReference>
<dbReference type="Proteomes" id="UP001501442">
    <property type="component" value="Unassembled WGS sequence"/>
</dbReference>
<dbReference type="PRINTS" id="PR00133">
    <property type="entry name" value="GLHYDRLASE3"/>
</dbReference>
<dbReference type="InterPro" id="IPR002772">
    <property type="entry name" value="Glyco_hydro_3_C"/>
</dbReference>
<dbReference type="InterPro" id="IPR001764">
    <property type="entry name" value="Glyco_hydro_3_N"/>
</dbReference>
<sequence length="856" mass="88480">MAETGAAAESTDAGTAGEVTENGAAGSVTGTGAAGEGVLPGAARPAEPWRDPRLPAAERVADLLGRMTVEEKAAQLVGYWTVSARPGEEVAPLPDDFGEPPPLDEVITAGLGQLTRVFGTAPVPPAEGAARLRELQARVAAGNRFGIPAIAHEECLTGFMTLSATVFPSPLAWGATFDPGLVEEMAAAIAGSMRRVGVHQGLAPVLDVTRDPRWGRTEETIGEDPYLVGLVGAAYVRGLERSGIVATLKHFAGYASSRAGRNMASAALGPREFADVVLEPFVIALREGGARSVMQSYADVDGIPAAADERLLTGLLRDELGFTGVVVADYFAISFLEEMHGVAGSPGEAAALALRAGVDVELPTVRCYGAPLVEMVRRGAVPVEHLDRAVSRVLTLKCALGLLDGGAELAPPPESLDGRGGAAPYAESPDGAVANAPHAASHDGAADGAPYAESLDGELPGDPYDFDPPGHRRLARRIAEQSVVLLANDGVLPLRARRIAVTGPLADESRAMLGCYSFPNHMTGRFPGMPLGVDIPTLADALRAQLPEAEIDLAAGAGVEVADDADIAAAVAAARRAEVCVLALGDRADLFGRGTSGEGCDAESLALPGRQAELADAVLATGTPTVIVMLSGRPYALGDIADRAAAIVQAFFPGEEGGPAVAGVLSGRVEPSGRLPVSVPRGPGGQPTTYLHSRTGGPSRWSSIDPIPLFPFGHGLTWTRFSYEALEVDSSAPTDGTIRVSATVRNTGDHAGTEVVQLYLGDPVASVVRPVRWLAGWARVRLEPGAAARVTFTVHADRTGFTGADLRRVVEPGRIDVTVGASSADLPLRGSFTLTGPVRVLGTDRVLTVPVEVTPC</sequence>
<organism evidence="5 6">
    <name type="scientific">Actinoallomurus vinaceus</name>
    <dbReference type="NCBI Taxonomy" id="1080074"/>
    <lineage>
        <taxon>Bacteria</taxon>
        <taxon>Bacillati</taxon>
        <taxon>Actinomycetota</taxon>
        <taxon>Actinomycetes</taxon>
        <taxon>Streptosporangiales</taxon>
        <taxon>Thermomonosporaceae</taxon>
        <taxon>Actinoallomurus</taxon>
    </lineage>
</organism>
<dbReference type="PANTHER" id="PTHR42715">
    <property type="entry name" value="BETA-GLUCOSIDASE"/>
    <property type="match status" value="1"/>
</dbReference>
<keyword evidence="2 5" id="KW-0378">Hydrolase</keyword>
<evidence type="ECO:0000256" key="1">
    <source>
        <dbReference type="ARBA" id="ARBA00005336"/>
    </source>
</evidence>
<dbReference type="SMART" id="SM01217">
    <property type="entry name" value="Fn3_like"/>
    <property type="match status" value="1"/>
</dbReference>
<evidence type="ECO:0000313" key="6">
    <source>
        <dbReference type="Proteomes" id="UP001501442"/>
    </source>
</evidence>
<name>A0ABP8UGB1_9ACTN</name>
<comment type="caution">
    <text evidence="5">The sequence shown here is derived from an EMBL/GenBank/DDBJ whole genome shotgun (WGS) entry which is preliminary data.</text>
</comment>
<reference evidence="6" key="1">
    <citation type="journal article" date="2019" name="Int. J. Syst. Evol. Microbiol.">
        <title>The Global Catalogue of Microorganisms (GCM) 10K type strain sequencing project: providing services to taxonomists for standard genome sequencing and annotation.</title>
        <authorList>
            <consortium name="The Broad Institute Genomics Platform"/>
            <consortium name="The Broad Institute Genome Sequencing Center for Infectious Disease"/>
            <person name="Wu L."/>
            <person name="Ma J."/>
        </authorList>
    </citation>
    <scope>NUCLEOTIDE SEQUENCE [LARGE SCALE GENOMIC DNA]</scope>
    <source>
        <strain evidence="6">JCM 17939</strain>
    </source>
</reference>
<dbReference type="InterPro" id="IPR036881">
    <property type="entry name" value="Glyco_hydro_3_C_sf"/>
</dbReference>